<feature type="domain" description="Methyl-accepting transducer" evidence="5">
    <location>
        <begin position="320"/>
        <end position="549"/>
    </location>
</feature>
<reference evidence="7 8" key="1">
    <citation type="submission" date="2016-11" db="EMBL/GenBank/DDBJ databases">
        <authorList>
            <person name="Jaros S."/>
            <person name="Januszkiewicz K."/>
            <person name="Wedrychowicz H."/>
        </authorList>
    </citation>
    <scope>NUCLEOTIDE SEQUENCE [LARGE SCALE GENOMIC DNA]</scope>
    <source>
        <strain evidence="7 8">DSM 10068</strain>
    </source>
</reference>
<keyword evidence="4" id="KW-1133">Transmembrane helix</keyword>
<keyword evidence="4" id="KW-0472">Membrane</keyword>
<dbReference type="AlphaFoldDB" id="A0A1M5TQK8"/>
<dbReference type="Pfam" id="PF00672">
    <property type="entry name" value="HAMP"/>
    <property type="match status" value="1"/>
</dbReference>
<dbReference type="Gene3D" id="1.10.8.500">
    <property type="entry name" value="HAMP domain in histidine kinase"/>
    <property type="match status" value="1"/>
</dbReference>
<dbReference type="InterPro" id="IPR024478">
    <property type="entry name" value="HlyB_4HB_MCP"/>
</dbReference>
<protein>
    <submittedName>
        <fullName evidence="7">Methyl-accepting chemotaxis protein</fullName>
    </submittedName>
</protein>
<keyword evidence="8" id="KW-1185">Reference proteome</keyword>
<comment type="similarity">
    <text evidence="2">Belongs to the methyl-accepting chemotaxis (MCP) protein family.</text>
</comment>
<dbReference type="GO" id="GO:0004888">
    <property type="term" value="F:transmembrane signaling receptor activity"/>
    <property type="evidence" value="ECO:0007669"/>
    <property type="project" value="TreeGrafter"/>
</dbReference>
<dbReference type="InterPro" id="IPR004089">
    <property type="entry name" value="MCPsignal_dom"/>
</dbReference>
<dbReference type="InterPro" id="IPR003660">
    <property type="entry name" value="HAMP_dom"/>
</dbReference>
<dbReference type="GO" id="GO:0007165">
    <property type="term" value="P:signal transduction"/>
    <property type="evidence" value="ECO:0007669"/>
    <property type="project" value="UniProtKB-KW"/>
</dbReference>
<gene>
    <name evidence="7" type="ORF">SAMN02745823_00192</name>
</gene>
<dbReference type="EMBL" id="FQXV01000001">
    <property type="protein sequence ID" value="SHH52979.1"/>
    <property type="molecule type" value="Genomic_DNA"/>
</dbReference>
<dbReference type="GO" id="GO:0005886">
    <property type="term" value="C:plasma membrane"/>
    <property type="evidence" value="ECO:0007669"/>
    <property type="project" value="TreeGrafter"/>
</dbReference>
<evidence type="ECO:0000259" key="6">
    <source>
        <dbReference type="PROSITE" id="PS50885"/>
    </source>
</evidence>
<sequence length="595" mass="63212">MKWFSDLSISRKFTVSFVVIAILAIVTGAVGLFIIGDNLSKSKHTYETNTSQSKYLVTLVKDYQTERAIIEEYSLDKKEQREKLISEVREADARIADSIANLKKGIDAQSEAAAAIDAVEKSVGKFQAFREDEFGLIDRGSTSMALSLINEDGNQGDMIATDTEKTIDDLVALKQREADQSYSQMQVMGNTFRIVMFATMAASIVISVLLGIFLSRNIGYPITVMTAIAQLLAAGDVDIDAVLQPGDHNIKKRRDEIGKLALSFNKLVESIREQAQLAGRIAGGELTVSVPVRSENDLLGRSLLNLVRQFGALADSISLAADHVLSGAQMVSDSSFTLSQGAAEQASSIQQLTASMEEISSQTTINAKNAETASALSASARNLAESGNTRMRELLDSMEKINVSSKNINKIIKVIDDIAFQTNILALNAAVEAARAGTAGKGFSVVADEVRLLAQRSAGAASETAAIIQGSIKTVEAAARLANETAEALGHIVAEVEKASQLVRAIAGSSAEQAAAIGQINEGITMVSRVVQTNAATSGESAAASEELSEQAVRLKEILSVFKTSAGENPAPEFGDAGAIYALPVPAVLRHEPVD</sequence>
<dbReference type="PANTHER" id="PTHR43531">
    <property type="entry name" value="PROTEIN ICFG"/>
    <property type="match status" value="1"/>
</dbReference>
<evidence type="ECO:0000256" key="4">
    <source>
        <dbReference type="SAM" id="Phobius"/>
    </source>
</evidence>
<keyword evidence="3" id="KW-0807">Transducer</keyword>
<dbReference type="Gene3D" id="1.10.287.950">
    <property type="entry name" value="Methyl-accepting chemotaxis protein"/>
    <property type="match status" value="1"/>
</dbReference>
<dbReference type="InterPro" id="IPR051310">
    <property type="entry name" value="MCP_chemotaxis"/>
</dbReference>
<organism evidence="7 8">
    <name type="scientific">Sporobacter termitidis DSM 10068</name>
    <dbReference type="NCBI Taxonomy" id="1123282"/>
    <lineage>
        <taxon>Bacteria</taxon>
        <taxon>Bacillati</taxon>
        <taxon>Bacillota</taxon>
        <taxon>Clostridia</taxon>
        <taxon>Eubacteriales</taxon>
        <taxon>Oscillospiraceae</taxon>
        <taxon>Sporobacter</taxon>
    </lineage>
</organism>
<accession>A0A1M5TQK8</accession>
<evidence type="ECO:0000256" key="2">
    <source>
        <dbReference type="ARBA" id="ARBA00029447"/>
    </source>
</evidence>
<dbReference type="PANTHER" id="PTHR43531:SF11">
    <property type="entry name" value="METHYL-ACCEPTING CHEMOTAXIS PROTEIN 3"/>
    <property type="match status" value="1"/>
</dbReference>
<dbReference type="PROSITE" id="PS50885">
    <property type="entry name" value="HAMP"/>
    <property type="match status" value="1"/>
</dbReference>
<name>A0A1M5TQK8_9FIRM</name>
<keyword evidence="4" id="KW-0812">Transmembrane</keyword>
<dbReference type="Proteomes" id="UP000183995">
    <property type="component" value="Unassembled WGS sequence"/>
</dbReference>
<proteinExistence type="inferred from homology"/>
<dbReference type="CDD" id="cd06225">
    <property type="entry name" value="HAMP"/>
    <property type="match status" value="1"/>
</dbReference>
<dbReference type="PROSITE" id="PS50111">
    <property type="entry name" value="CHEMOTAXIS_TRANSDUC_2"/>
    <property type="match status" value="1"/>
</dbReference>
<feature type="domain" description="HAMP" evidence="6">
    <location>
        <begin position="216"/>
        <end position="276"/>
    </location>
</feature>
<dbReference type="SMART" id="SM00304">
    <property type="entry name" value="HAMP"/>
    <property type="match status" value="1"/>
</dbReference>
<evidence type="ECO:0000256" key="3">
    <source>
        <dbReference type="PROSITE-ProRule" id="PRU00284"/>
    </source>
</evidence>
<dbReference type="GO" id="GO:0006935">
    <property type="term" value="P:chemotaxis"/>
    <property type="evidence" value="ECO:0007669"/>
    <property type="project" value="UniProtKB-KW"/>
</dbReference>
<feature type="transmembrane region" description="Helical" evidence="4">
    <location>
        <begin position="194"/>
        <end position="214"/>
    </location>
</feature>
<evidence type="ECO:0000259" key="5">
    <source>
        <dbReference type="PROSITE" id="PS50111"/>
    </source>
</evidence>
<dbReference type="SMART" id="SM00283">
    <property type="entry name" value="MA"/>
    <property type="match status" value="1"/>
</dbReference>
<evidence type="ECO:0000256" key="1">
    <source>
        <dbReference type="ARBA" id="ARBA00022500"/>
    </source>
</evidence>
<keyword evidence="1" id="KW-0145">Chemotaxis</keyword>
<dbReference type="CDD" id="cd11386">
    <property type="entry name" value="MCP_signal"/>
    <property type="match status" value="1"/>
</dbReference>
<evidence type="ECO:0000313" key="8">
    <source>
        <dbReference type="Proteomes" id="UP000183995"/>
    </source>
</evidence>
<dbReference type="RefSeq" id="WP_073075768.1">
    <property type="nucleotide sequence ID" value="NZ_FQXV01000001.1"/>
</dbReference>
<feature type="transmembrane region" description="Helical" evidence="4">
    <location>
        <begin position="13"/>
        <end position="35"/>
    </location>
</feature>
<dbReference type="SUPFAM" id="SSF58104">
    <property type="entry name" value="Methyl-accepting chemotaxis protein (MCP) signaling domain"/>
    <property type="match status" value="1"/>
</dbReference>
<dbReference type="Pfam" id="PF12729">
    <property type="entry name" value="4HB_MCP_1"/>
    <property type="match status" value="1"/>
</dbReference>
<evidence type="ECO:0000313" key="7">
    <source>
        <dbReference type="EMBL" id="SHH52979.1"/>
    </source>
</evidence>
<dbReference type="Pfam" id="PF00015">
    <property type="entry name" value="MCPsignal"/>
    <property type="match status" value="1"/>
</dbReference>
<dbReference type="OrthoDB" id="1862723at2"/>
<dbReference type="STRING" id="1123282.SAMN02745823_00192"/>